<name>A0AAV4FK49_9GAST</name>
<gene>
    <name evidence="4" type="ORF">ElyMa_002134500</name>
</gene>
<evidence type="ECO:0000313" key="4">
    <source>
        <dbReference type="EMBL" id="GFR73344.1"/>
    </source>
</evidence>
<dbReference type="SMART" id="SM00034">
    <property type="entry name" value="CLECT"/>
    <property type="match status" value="1"/>
</dbReference>
<proteinExistence type="predicted"/>
<feature type="domain" description="C-type lectin" evidence="3">
    <location>
        <begin position="290"/>
        <end position="408"/>
    </location>
</feature>
<feature type="coiled-coil region" evidence="1">
    <location>
        <begin position="240"/>
        <end position="267"/>
    </location>
</feature>
<dbReference type="Gene3D" id="3.10.100.10">
    <property type="entry name" value="Mannose-Binding Protein A, subunit A"/>
    <property type="match status" value="1"/>
</dbReference>
<keyword evidence="4" id="KW-0675">Receptor</keyword>
<feature type="signal peptide" evidence="2">
    <location>
        <begin position="1"/>
        <end position="23"/>
    </location>
</feature>
<protein>
    <submittedName>
        <fullName evidence="4">Macrophage mannose receptor 1-like</fullName>
    </submittedName>
</protein>
<comment type="caution">
    <text evidence="4">The sequence shown here is derived from an EMBL/GenBank/DDBJ whole genome shotgun (WGS) entry which is preliminary data.</text>
</comment>
<dbReference type="CDD" id="cd00037">
    <property type="entry name" value="CLECT"/>
    <property type="match status" value="1"/>
</dbReference>
<dbReference type="SUPFAM" id="SSF56436">
    <property type="entry name" value="C-type lectin-like"/>
    <property type="match status" value="1"/>
</dbReference>
<reference evidence="4 5" key="1">
    <citation type="journal article" date="2021" name="Elife">
        <title>Chloroplast acquisition without the gene transfer in kleptoplastic sea slugs, Plakobranchus ocellatus.</title>
        <authorList>
            <person name="Maeda T."/>
            <person name="Takahashi S."/>
            <person name="Yoshida T."/>
            <person name="Shimamura S."/>
            <person name="Takaki Y."/>
            <person name="Nagai Y."/>
            <person name="Toyoda A."/>
            <person name="Suzuki Y."/>
            <person name="Arimoto A."/>
            <person name="Ishii H."/>
            <person name="Satoh N."/>
            <person name="Nishiyama T."/>
            <person name="Hasebe M."/>
            <person name="Maruyama T."/>
            <person name="Minagawa J."/>
            <person name="Obokata J."/>
            <person name="Shigenobu S."/>
        </authorList>
    </citation>
    <scope>NUCLEOTIDE SEQUENCE [LARGE SCALE GENOMIC DNA]</scope>
</reference>
<dbReference type="InterPro" id="IPR001304">
    <property type="entry name" value="C-type_lectin-like"/>
</dbReference>
<dbReference type="InterPro" id="IPR016187">
    <property type="entry name" value="CTDL_fold"/>
</dbReference>
<feature type="chain" id="PRO_5043819961" evidence="2">
    <location>
        <begin position="24"/>
        <end position="411"/>
    </location>
</feature>
<sequence length="411" mass="45304">MSNQAILVFLCISIMASMRPIYCHDAVYMSAMLDPNCCDSYDVHAISCITDVKLSSMENATSLTVYASQGDVGNDEFERMAAVELGNPDPLLFDSSEQYDASGKIGTGKDSISQLAFSWKSSVVREVKRYKCEVKGVGTSGREMTISVTAEAPSKELTVDTDDENTVKENQDVVANVTQAVVVNNVDNPDSDTIVVVPAECSPDKVNVDHLNASTNTILYGVANSTAELEGNILNVDTSIETLKQKVNTLEELANNRTNILADLRDQMSSFIETYKSTYLVSNFDMLGLYRGNKYYVTNTDATFDISAAASQCSRLEGYLLEIDDQAEFDFMVKQLAKVDGDLYFTGGNDIEQKGVWKFKHDNRLVEFINWSPSAVGSSEKHCRAMKRSFSLKFDQVSCSAIGKYICESPM</sequence>
<dbReference type="Pfam" id="PF00059">
    <property type="entry name" value="Lectin_C"/>
    <property type="match status" value="1"/>
</dbReference>
<dbReference type="AlphaFoldDB" id="A0AAV4FK49"/>
<keyword evidence="1" id="KW-0175">Coiled coil</keyword>
<organism evidence="4 5">
    <name type="scientific">Elysia marginata</name>
    <dbReference type="NCBI Taxonomy" id="1093978"/>
    <lineage>
        <taxon>Eukaryota</taxon>
        <taxon>Metazoa</taxon>
        <taxon>Spiralia</taxon>
        <taxon>Lophotrochozoa</taxon>
        <taxon>Mollusca</taxon>
        <taxon>Gastropoda</taxon>
        <taxon>Heterobranchia</taxon>
        <taxon>Euthyneura</taxon>
        <taxon>Panpulmonata</taxon>
        <taxon>Sacoglossa</taxon>
        <taxon>Placobranchoidea</taxon>
        <taxon>Plakobranchidae</taxon>
        <taxon>Elysia</taxon>
    </lineage>
</organism>
<keyword evidence="5" id="KW-1185">Reference proteome</keyword>
<keyword evidence="2" id="KW-0732">Signal</keyword>
<dbReference type="InterPro" id="IPR016186">
    <property type="entry name" value="C-type_lectin-like/link_sf"/>
</dbReference>
<dbReference type="EMBL" id="BMAT01004447">
    <property type="protein sequence ID" value="GFR73344.1"/>
    <property type="molecule type" value="Genomic_DNA"/>
</dbReference>
<dbReference type="Proteomes" id="UP000762676">
    <property type="component" value="Unassembled WGS sequence"/>
</dbReference>
<evidence type="ECO:0000256" key="2">
    <source>
        <dbReference type="SAM" id="SignalP"/>
    </source>
</evidence>
<accession>A0AAV4FK49</accession>
<evidence type="ECO:0000313" key="5">
    <source>
        <dbReference type="Proteomes" id="UP000762676"/>
    </source>
</evidence>
<evidence type="ECO:0000259" key="3">
    <source>
        <dbReference type="PROSITE" id="PS50041"/>
    </source>
</evidence>
<evidence type="ECO:0000256" key="1">
    <source>
        <dbReference type="SAM" id="Coils"/>
    </source>
</evidence>
<dbReference type="PROSITE" id="PS50041">
    <property type="entry name" value="C_TYPE_LECTIN_2"/>
    <property type="match status" value="1"/>
</dbReference>